<dbReference type="InterPro" id="IPR015525">
    <property type="entry name" value="BRCA2"/>
</dbReference>
<dbReference type="Proteomes" id="UP000728185">
    <property type="component" value="Unassembled WGS sequence"/>
</dbReference>
<dbReference type="GO" id="GO:0005634">
    <property type="term" value="C:nucleus"/>
    <property type="evidence" value="ECO:0007669"/>
    <property type="project" value="TreeGrafter"/>
</dbReference>
<dbReference type="Pfam" id="PF09103">
    <property type="entry name" value="BRCA-2_OB1"/>
    <property type="match status" value="1"/>
</dbReference>
<dbReference type="OrthoDB" id="6282340at2759"/>
<dbReference type="GO" id="GO:0000724">
    <property type="term" value="P:double-strand break repair via homologous recombination"/>
    <property type="evidence" value="ECO:0007669"/>
    <property type="project" value="InterPro"/>
</dbReference>
<comment type="caution">
    <text evidence="3">The sequence shown here is derived from an EMBL/GenBank/DDBJ whole genome shotgun (WGS) entry which is preliminary data.</text>
</comment>
<dbReference type="AlphaFoldDB" id="A0A8E0RX62"/>
<protein>
    <submittedName>
        <fullName evidence="3">Breast cancer 2 susceptibility protein</fullName>
    </submittedName>
</protein>
<proteinExistence type="predicted"/>
<keyword evidence="4" id="KW-1185">Reference proteome</keyword>
<feature type="region of interest" description="Disordered" evidence="1">
    <location>
        <begin position="482"/>
        <end position="502"/>
    </location>
</feature>
<feature type="compositionally biased region" description="Low complexity" evidence="1">
    <location>
        <begin position="1067"/>
        <end position="1079"/>
    </location>
</feature>
<dbReference type="SUPFAM" id="SSF81878">
    <property type="entry name" value="BRCA2 tower domain"/>
    <property type="match status" value="1"/>
</dbReference>
<feature type="compositionally biased region" description="Polar residues" evidence="1">
    <location>
        <begin position="881"/>
        <end position="905"/>
    </location>
</feature>
<dbReference type="InterPro" id="IPR012340">
    <property type="entry name" value="NA-bd_OB-fold"/>
</dbReference>
<evidence type="ECO:0000259" key="2">
    <source>
        <dbReference type="Pfam" id="PF09103"/>
    </source>
</evidence>
<accession>A0A8E0RX62</accession>
<evidence type="ECO:0000313" key="4">
    <source>
        <dbReference type="Proteomes" id="UP000728185"/>
    </source>
</evidence>
<dbReference type="Gene3D" id="2.40.50.140">
    <property type="entry name" value="Nucleic acid-binding proteins"/>
    <property type="match status" value="2"/>
</dbReference>
<dbReference type="InterPro" id="IPR015187">
    <property type="entry name" value="BRCA2_OB_1"/>
</dbReference>
<gene>
    <name evidence="3" type="ORF">FBUS_07177</name>
</gene>
<dbReference type="PANTHER" id="PTHR11289:SF0">
    <property type="entry name" value="BREAST CANCER TYPE 2 SUSCEPTIBILITY PROTEIN"/>
    <property type="match status" value="1"/>
</dbReference>
<feature type="compositionally biased region" description="Low complexity" evidence="1">
    <location>
        <begin position="922"/>
        <end position="931"/>
    </location>
</feature>
<dbReference type="SUPFAM" id="SSF50249">
    <property type="entry name" value="Nucleic acid-binding proteins"/>
    <property type="match status" value="2"/>
</dbReference>
<sequence length="1089" mass="119175">MEVEVNFTEPKFIGFIYPMDVKTLLSDLSTVVQEGDYCPTPKDNQEFEDSFPNIGLTQLLAVSENDQDNDSGRCRGLPLDSDSHLCISSSVEPPGKLENNVTQYSAEMKPVFVTAGGKKIQSPSAVALKNVRNLIFDEIPFGPSEVKPLNENTLSDVPHHCAVTLEGASSNDYKYCKPGSIESRHFNARSSSNLPTVNKVHNTQQSLQDLKMSNVAHHSSEINEEADRSRPTVSNFSASTAARDLTSLSEIVLQKTRCTALRFSSFGHDSLPADYFSPHHVLLRLRYRYDRELDAAERPALRRIVELDDTPSRRLVLCVSELHTNNGELIKARLTDGWYQLAWQLDPALSRLVRSRRIRVGSKLVTAGAELVSLDSVTGTLETARTVRTRPGGSSDSNHGHLIDSDGAAVGVSLKLHGNSTRPVPWYTKLGFATSQPKSSIGLYPVALSSLEADGGLCVAIRVVIQRRYTLQYMETLEGTVDNDQSSDVSAGPGSASKNGWRRHVFRSERAEQAEAAQHESLKRNAFDRILTSLVPKKTGQRRKQPTLSELQALGNDGEALFTAIMGALDPSEAEADLSDSQRDAIRHFKETTLRSAITEATPERKVTPLLRVRLAGLHPKDVETNCGFFASLLLTVSALSVIAPRTLNVRYHSKQTFCSMCPTLLPVASRFFFTLYWRLVVPMTFWSPTDELLSLIKEGEPMEIYRVQVSTTRTSDPFVPPNPPHHRGCTEPGTVLSLSGGRCTAIRPLVSTAKQTKIADASDLVDENLISQVYESRSPLSNSVLDLIYVTDIDAEVDGCLAVIKLWGGIQAQQLTGLIRRGQHVHFTDLQLRHRQIQTSPVAVDRETGLRSTPILTLHYTIASNVTADKSPKPAACRSGLSTNAPINSNQSKHVQTGCATSASPMERSVPDLKAASLPNRGLRSTSRTGLSRRGRPRSTNPTTAVTHPIKGIPPQTPLSVQLPSHASPSSSGPPKLRISNTPNSIPLAFGDEHLSTTPQPKPKRRRASLTSLMPSPVYAGSRQVASPLQLSNPTISPELSSMDVSADDLDVSIADLVKTRRRTGSSRPFPTSSTPTRTKCKPFLPQH</sequence>
<dbReference type="GO" id="GO:0006355">
    <property type="term" value="P:regulation of DNA-templated transcription"/>
    <property type="evidence" value="ECO:0007669"/>
    <property type="project" value="TreeGrafter"/>
</dbReference>
<dbReference type="EMBL" id="LUCM01004962">
    <property type="protein sequence ID" value="KAA0193543.1"/>
    <property type="molecule type" value="Genomic_DNA"/>
</dbReference>
<dbReference type="PANTHER" id="PTHR11289">
    <property type="entry name" value="BREAST CANCER TYPE 2 SUSCEPTIBILITY PROTEIN BRCA2"/>
    <property type="match status" value="1"/>
</dbReference>
<reference evidence="3" key="1">
    <citation type="submission" date="2019-05" db="EMBL/GenBank/DDBJ databases">
        <title>Annotation for the trematode Fasciolopsis buski.</title>
        <authorList>
            <person name="Choi Y.-J."/>
        </authorList>
    </citation>
    <scope>NUCLEOTIDE SEQUENCE</scope>
    <source>
        <strain evidence="3">HT</strain>
        <tissue evidence="3">Whole worm</tissue>
    </source>
</reference>
<evidence type="ECO:0000256" key="1">
    <source>
        <dbReference type="SAM" id="MobiDB-lite"/>
    </source>
</evidence>
<feature type="compositionally biased region" description="Low complexity" evidence="1">
    <location>
        <begin position="965"/>
        <end position="976"/>
    </location>
</feature>
<feature type="domain" description="BRCA2 OB1" evidence="2">
    <location>
        <begin position="299"/>
        <end position="433"/>
    </location>
</feature>
<organism evidence="3 4">
    <name type="scientific">Fasciolopsis buskii</name>
    <dbReference type="NCBI Taxonomy" id="27845"/>
    <lineage>
        <taxon>Eukaryota</taxon>
        <taxon>Metazoa</taxon>
        <taxon>Spiralia</taxon>
        <taxon>Lophotrochozoa</taxon>
        <taxon>Platyhelminthes</taxon>
        <taxon>Trematoda</taxon>
        <taxon>Digenea</taxon>
        <taxon>Plagiorchiida</taxon>
        <taxon>Echinostomata</taxon>
        <taxon>Echinostomatoidea</taxon>
        <taxon>Fasciolidae</taxon>
        <taxon>Fasciolopsis</taxon>
    </lineage>
</organism>
<evidence type="ECO:0000313" key="3">
    <source>
        <dbReference type="EMBL" id="KAA0193543.1"/>
    </source>
</evidence>
<name>A0A8E0RX62_9TREM</name>
<feature type="region of interest" description="Disordered" evidence="1">
    <location>
        <begin position="871"/>
        <end position="1009"/>
    </location>
</feature>
<feature type="region of interest" description="Disordered" evidence="1">
    <location>
        <begin position="1063"/>
        <end position="1089"/>
    </location>
</feature>